<protein>
    <recommendedName>
        <fullName evidence="4">ParB/Sulfiredoxin domain-containing protein</fullName>
    </recommendedName>
</protein>
<dbReference type="SUPFAM" id="SSF109709">
    <property type="entry name" value="KorB DNA-binding domain-like"/>
    <property type="match status" value="1"/>
</dbReference>
<evidence type="ECO:0000313" key="3">
    <source>
        <dbReference type="Proteomes" id="UP000023464"/>
    </source>
</evidence>
<dbReference type="Proteomes" id="UP000023464">
    <property type="component" value="Unassembled WGS sequence"/>
</dbReference>
<proteinExistence type="predicted"/>
<dbReference type="RefSeq" id="WP_036776333.1">
    <property type="nucleotide sequence ID" value="NZ_CAWLTM010000106.1"/>
</dbReference>
<keyword evidence="3" id="KW-1185">Reference proteome</keyword>
<reference evidence="2 3" key="1">
    <citation type="submission" date="2014-03" db="EMBL/GenBank/DDBJ databases">
        <title>Draft Genome of Photorhabdus luminescens BA1, an Egyptian Isolate.</title>
        <authorList>
            <person name="Ghazal S."/>
            <person name="Hurst S.G.IV."/>
            <person name="Morris K."/>
            <person name="Thomas K."/>
            <person name="Tisa L.S."/>
        </authorList>
    </citation>
    <scope>NUCLEOTIDE SEQUENCE [LARGE SCALE GENOMIC DNA]</scope>
    <source>
        <strain evidence="2 3">BA1</strain>
    </source>
</reference>
<sequence length="386" mass="42973">MSINVQSIFEQSRKGVILDCVAEKMRTMDKVPATLRGLSDFVAKERKAGNTVMFEDNDVGRNNVYAVSPSWLYVEEGFNLRPINLERAEMFKNAYLERPQSIPPIRVKVVVVEGVTRLKIIDGHHRFVGLISAIAEGAVFNKIIIEEFEGGKDEEIYNMIESANSLQLKMVERAEGFLRLTGWGHTMESIAKRLAISVVTIRRSLVLAKAENNIKQLVRNGKVAGDVAIDILIDCQGTDRNPYTVLIASLEKAEAAGKNKVTAKFVASRKKTTLKPKVVRKTFDSLLPTLNQLRDQLPPIPEGEHENRTEIGGIVLDEVILRLTPDMARQLMAALSDVEATKLAEVEELKQQDTDVTDENGPADTNSLNNRAKSLLNPHRGWHSPA</sequence>
<accession>A0A022PNW0</accession>
<comment type="caution">
    <text evidence="2">The sequence shown here is derived from an EMBL/GenBank/DDBJ whole genome shotgun (WGS) entry which is preliminary data.</text>
</comment>
<feature type="compositionally biased region" description="Polar residues" evidence="1">
    <location>
        <begin position="363"/>
        <end position="372"/>
    </location>
</feature>
<dbReference type="EMBL" id="JFGV01000009">
    <property type="protein sequence ID" value="EYU16578.1"/>
    <property type="molecule type" value="Genomic_DNA"/>
</dbReference>
<gene>
    <name evidence="2" type="ORF">BA1DRAFT_00862</name>
</gene>
<feature type="region of interest" description="Disordered" evidence="1">
    <location>
        <begin position="349"/>
        <end position="386"/>
    </location>
</feature>
<dbReference type="Gene3D" id="1.10.10.2830">
    <property type="match status" value="1"/>
</dbReference>
<organism evidence="2 3">
    <name type="scientific">Photorhabdus aegyptia</name>
    <dbReference type="NCBI Taxonomy" id="2805098"/>
    <lineage>
        <taxon>Bacteria</taxon>
        <taxon>Pseudomonadati</taxon>
        <taxon>Pseudomonadota</taxon>
        <taxon>Gammaproteobacteria</taxon>
        <taxon>Enterobacterales</taxon>
        <taxon>Morganellaceae</taxon>
        <taxon>Photorhabdus</taxon>
    </lineage>
</organism>
<evidence type="ECO:0008006" key="4">
    <source>
        <dbReference type="Google" id="ProtNLM"/>
    </source>
</evidence>
<dbReference type="PATRIC" id="fig|1393736.3.peg.885"/>
<dbReference type="AlphaFoldDB" id="A0A022PNW0"/>
<evidence type="ECO:0000256" key="1">
    <source>
        <dbReference type="SAM" id="MobiDB-lite"/>
    </source>
</evidence>
<evidence type="ECO:0000313" key="2">
    <source>
        <dbReference type="EMBL" id="EYU16578.1"/>
    </source>
</evidence>
<name>A0A022PNW0_9GAMM</name>